<keyword evidence="1" id="KW-1133">Transmembrane helix</keyword>
<evidence type="ECO:0000313" key="2">
    <source>
        <dbReference type="EMBL" id="ALG84391.1"/>
    </source>
</evidence>
<sequence length="73" mass="7903">MADETKRIEDEIAKAREELAGTLDQLVVRANPQRLADDAKVRVVAVVNQPAVKFGLIGVGALVVAVVVRKILR</sequence>
<dbReference type="OrthoDB" id="5196933at2"/>
<gene>
    <name evidence="2" type="ORF">ACH46_07610</name>
</gene>
<evidence type="ECO:0000256" key="1">
    <source>
        <dbReference type="SAM" id="Phobius"/>
    </source>
</evidence>
<name>A0A0N7FUH7_9ACTN</name>
<protein>
    <recommendedName>
        <fullName evidence="4">Cell division protein FtsB</fullName>
    </recommendedName>
</protein>
<dbReference type="STRING" id="1136941.ACH46_07610"/>
<reference evidence="3" key="1">
    <citation type="submission" date="2015-06" db="EMBL/GenBank/DDBJ databases">
        <title>Complete genome sequence and metabolic analysis of phthalate degradation pathway in Gordonia sp. QH-11.</title>
        <authorList>
            <person name="Jin D."/>
            <person name="Kong X."/>
            <person name="Bai Z."/>
        </authorList>
    </citation>
    <scope>NUCLEOTIDE SEQUENCE [LARGE SCALE GENOMIC DNA]</scope>
    <source>
        <strain evidence="3">QH-11</strain>
    </source>
</reference>
<proteinExistence type="predicted"/>
<feature type="transmembrane region" description="Helical" evidence="1">
    <location>
        <begin position="51"/>
        <end position="72"/>
    </location>
</feature>
<dbReference type="KEGG" id="goq:ACH46_07610"/>
<evidence type="ECO:0008006" key="4">
    <source>
        <dbReference type="Google" id="ProtNLM"/>
    </source>
</evidence>
<dbReference type="Proteomes" id="UP000063789">
    <property type="component" value="Chromosome"/>
</dbReference>
<dbReference type="InterPro" id="IPR022062">
    <property type="entry name" value="DUF3618"/>
</dbReference>
<evidence type="ECO:0000313" key="3">
    <source>
        <dbReference type="Proteomes" id="UP000063789"/>
    </source>
</evidence>
<dbReference type="PATRIC" id="fig|1136941.3.peg.1555"/>
<organism evidence="2 3">
    <name type="scientific">Gordonia phthalatica</name>
    <dbReference type="NCBI Taxonomy" id="1136941"/>
    <lineage>
        <taxon>Bacteria</taxon>
        <taxon>Bacillati</taxon>
        <taxon>Actinomycetota</taxon>
        <taxon>Actinomycetes</taxon>
        <taxon>Mycobacteriales</taxon>
        <taxon>Gordoniaceae</taxon>
        <taxon>Gordonia</taxon>
    </lineage>
</organism>
<accession>A0A0N7FUH7</accession>
<dbReference type="AlphaFoldDB" id="A0A0N7FUH7"/>
<keyword evidence="1" id="KW-0472">Membrane</keyword>
<dbReference type="RefSeq" id="WP_062392376.1">
    <property type="nucleotide sequence ID" value="NZ_CP011853.1"/>
</dbReference>
<keyword evidence="3" id="KW-1185">Reference proteome</keyword>
<keyword evidence="1" id="KW-0812">Transmembrane</keyword>
<reference evidence="2 3" key="2">
    <citation type="journal article" date="2017" name="Int. J. Syst. Evol. Microbiol.">
        <title>Gordonia phthalatica sp. nov., a di-n-butyl phthalate-degrading bacterium isolated from activated sludge.</title>
        <authorList>
            <person name="Jin D."/>
            <person name="Kong X."/>
            <person name="Jia M."/>
            <person name="Yu X."/>
            <person name="Wang X."/>
            <person name="Zhuang X."/>
            <person name="Deng Y."/>
            <person name="Bai Z."/>
        </authorList>
    </citation>
    <scope>NUCLEOTIDE SEQUENCE [LARGE SCALE GENOMIC DNA]</scope>
    <source>
        <strain evidence="2 3">QH-11</strain>
    </source>
</reference>
<dbReference type="Pfam" id="PF12277">
    <property type="entry name" value="DUF3618"/>
    <property type="match status" value="1"/>
</dbReference>
<dbReference type="EMBL" id="CP011853">
    <property type="protein sequence ID" value="ALG84391.1"/>
    <property type="molecule type" value="Genomic_DNA"/>
</dbReference>